<dbReference type="STRING" id="1163617.SCD_n02506"/>
<feature type="domain" description="SPOR" evidence="1">
    <location>
        <begin position="109"/>
        <end position="190"/>
    </location>
</feature>
<reference evidence="2 3" key="1">
    <citation type="journal article" date="2012" name="Appl. Environ. Microbiol.">
        <title>Draft genome sequence of a psychrotolerant sulfur-oxidizing bacterium, Sulfuricella denitrificans skB26, and proteomic insights into cold adaptation.</title>
        <authorList>
            <person name="Watanabe T."/>
            <person name="Kojima H."/>
            <person name="Fukui M."/>
        </authorList>
    </citation>
    <scope>NUCLEOTIDE SEQUENCE [LARGE SCALE GENOMIC DNA]</scope>
    <source>
        <strain evidence="3">skB26</strain>
    </source>
</reference>
<dbReference type="EMBL" id="AP013066">
    <property type="protein sequence ID" value="BAN36313.1"/>
    <property type="molecule type" value="Genomic_DNA"/>
</dbReference>
<gene>
    <name evidence="2" type="ORF">SCD_n02506</name>
</gene>
<protein>
    <recommendedName>
        <fullName evidence="1">SPOR domain-containing protein</fullName>
    </recommendedName>
</protein>
<dbReference type="GO" id="GO:0042834">
    <property type="term" value="F:peptidoglycan binding"/>
    <property type="evidence" value="ECO:0007669"/>
    <property type="project" value="InterPro"/>
</dbReference>
<evidence type="ECO:0000259" key="1">
    <source>
        <dbReference type="PROSITE" id="PS51724"/>
    </source>
</evidence>
<dbReference type="PROSITE" id="PS51724">
    <property type="entry name" value="SPOR"/>
    <property type="match status" value="1"/>
</dbReference>
<dbReference type="Gene3D" id="3.30.70.1070">
    <property type="entry name" value="Sporulation related repeat"/>
    <property type="match status" value="1"/>
</dbReference>
<dbReference type="RefSeq" id="WP_009205502.1">
    <property type="nucleotide sequence ID" value="NC_022357.1"/>
</dbReference>
<dbReference type="InterPro" id="IPR036680">
    <property type="entry name" value="SPOR-like_sf"/>
</dbReference>
<dbReference type="AlphaFoldDB" id="S6ADA6"/>
<evidence type="ECO:0000313" key="2">
    <source>
        <dbReference type="EMBL" id="BAN36313.1"/>
    </source>
</evidence>
<accession>S6ADA6</accession>
<dbReference type="HOGENOM" id="CLU_085053_2_0_4"/>
<dbReference type="KEGG" id="sdr:SCD_n02506"/>
<dbReference type="InterPro" id="IPR007730">
    <property type="entry name" value="SPOR-like_dom"/>
</dbReference>
<dbReference type="OrthoDB" id="5298866at2"/>
<dbReference type="Proteomes" id="UP000015559">
    <property type="component" value="Chromosome"/>
</dbReference>
<evidence type="ECO:0000313" key="3">
    <source>
        <dbReference type="Proteomes" id="UP000015559"/>
    </source>
</evidence>
<name>S6ADA6_SULDS</name>
<keyword evidence="3" id="KW-1185">Reference proteome</keyword>
<organism evidence="2 3">
    <name type="scientific">Sulfuricella denitrificans (strain DSM 22764 / NBRC 105220 / skB26)</name>
    <dbReference type="NCBI Taxonomy" id="1163617"/>
    <lineage>
        <taxon>Bacteria</taxon>
        <taxon>Pseudomonadati</taxon>
        <taxon>Pseudomonadota</taxon>
        <taxon>Betaproteobacteria</taxon>
        <taxon>Nitrosomonadales</taxon>
        <taxon>Sulfuricellaceae</taxon>
        <taxon>Sulfuricella</taxon>
    </lineage>
</organism>
<dbReference type="eggNOG" id="ENOG503300Q">
    <property type="taxonomic scope" value="Bacteria"/>
</dbReference>
<proteinExistence type="predicted"/>
<sequence>MKWIFAILLVINILFYTVMQLGSSHGREPMRGHEPVKADNIKLLVESQKAPEMALAMSESPEKSGDSVPVEAKPEICLEWGQFSGATLKRVAQSLEKLQLGEKLVQHKAEKSGGYWVYITPRKTLQEAQKKVDELKHLGLQESYIVRDPSVMRYAISMGIFSTAEAAAKYLDQLREKGVKSAVSGPRTQEIDATVFQIKDSGESMTAQLTKLKLDFPGSELKAVECRKTLKEGE</sequence>